<accession>A0A2P4YHE8</accession>
<evidence type="ECO:0000256" key="1">
    <source>
        <dbReference type="SAM" id="MobiDB-lite"/>
    </source>
</evidence>
<gene>
    <name evidence="2" type="ORF">PHPALM_5411</name>
</gene>
<sequence length="209" mass="23532">MVSGVGKTPRYELTDRERQQCLEALLSDRHARRLRRAEEKDINQGGDKKITKKGTRKRAVKHTTAVMEIAESKAAEAKEVAVGQEGMENEYRAEAKMVAVTPGVAEQAKETEEAKETKEAKETEVVKEMDVEQVADVVVSEVITDIVVSVSLTETEEQSTYLNSGEDMSLREELEGEDDGEDVVKWIRKIWHWNIQERSDLDVVGPDVM</sequence>
<reference evidence="2 3" key="1">
    <citation type="journal article" date="2017" name="Genome Biol. Evol.">
        <title>Phytophthora megakarya and P. palmivora, closely related causal agents of cacao black pod rot, underwent increases in genome sizes and gene numbers by different mechanisms.</title>
        <authorList>
            <person name="Ali S.S."/>
            <person name="Shao J."/>
            <person name="Lary D.J."/>
            <person name="Kronmiller B."/>
            <person name="Shen D."/>
            <person name="Strem M.D."/>
            <person name="Amoako-Attah I."/>
            <person name="Akrofi A.Y."/>
            <person name="Begoude B.A."/>
            <person name="Ten Hoopen G.M."/>
            <person name="Coulibaly K."/>
            <person name="Kebe B.I."/>
            <person name="Melnick R.L."/>
            <person name="Guiltinan M.J."/>
            <person name="Tyler B.M."/>
            <person name="Meinhardt L.W."/>
            <person name="Bailey B.A."/>
        </authorList>
    </citation>
    <scope>NUCLEOTIDE SEQUENCE [LARGE SCALE GENOMIC DNA]</scope>
    <source>
        <strain evidence="3">sbr112.9</strain>
    </source>
</reference>
<dbReference type="AlphaFoldDB" id="A0A2P4YHE8"/>
<feature type="compositionally biased region" description="Basic and acidic residues" evidence="1">
    <location>
        <begin position="36"/>
        <end position="49"/>
    </location>
</feature>
<name>A0A2P4YHE8_9STRA</name>
<feature type="compositionally biased region" description="Basic residues" evidence="1">
    <location>
        <begin position="50"/>
        <end position="61"/>
    </location>
</feature>
<comment type="caution">
    <text evidence="2">The sequence shown here is derived from an EMBL/GenBank/DDBJ whole genome shotgun (WGS) entry which is preliminary data.</text>
</comment>
<organism evidence="2 3">
    <name type="scientific">Phytophthora palmivora</name>
    <dbReference type="NCBI Taxonomy" id="4796"/>
    <lineage>
        <taxon>Eukaryota</taxon>
        <taxon>Sar</taxon>
        <taxon>Stramenopiles</taxon>
        <taxon>Oomycota</taxon>
        <taxon>Peronosporomycetes</taxon>
        <taxon>Peronosporales</taxon>
        <taxon>Peronosporaceae</taxon>
        <taxon>Phytophthora</taxon>
    </lineage>
</organism>
<proteinExistence type="predicted"/>
<evidence type="ECO:0000313" key="3">
    <source>
        <dbReference type="Proteomes" id="UP000237271"/>
    </source>
</evidence>
<protein>
    <submittedName>
        <fullName evidence="2">Pleiotropic drug resistance protein</fullName>
    </submittedName>
</protein>
<dbReference type="Proteomes" id="UP000237271">
    <property type="component" value="Unassembled WGS sequence"/>
</dbReference>
<dbReference type="OrthoDB" id="127607at2759"/>
<keyword evidence="3" id="KW-1185">Reference proteome</keyword>
<feature type="region of interest" description="Disordered" evidence="1">
    <location>
        <begin position="36"/>
        <end position="61"/>
    </location>
</feature>
<evidence type="ECO:0000313" key="2">
    <source>
        <dbReference type="EMBL" id="POM77236.1"/>
    </source>
</evidence>
<dbReference type="EMBL" id="NCKW01002808">
    <property type="protein sequence ID" value="POM77236.1"/>
    <property type="molecule type" value="Genomic_DNA"/>
</dbReference>